<comment type="caution">
    <text evidence="4">The sequence shown here is derived from an EMBL/GenBank/DDBJ whole genome shotgun (WGS) entry which is preliminary data.</text>
</comment>
<protein>
    <submittedName>
        <fullName evidence="4">17209_t:CDS:1</fullName>
    </submittedName>
</protein>
<dbReference type="EMBL" id="CAJVPV010003426">
    <property type="protein sequence ID" value="CAG8551542.1"/>
    <property type="molecule type" value="Genomic_DNA"/>
</dbReference>
<feature type="compositionally biased region" description="Low complexity" evidence="1">
    <location>
        <begin position="29"/>
        <end position="44"/>
    </location>
</feature>
<evidence type="ECO:0000313" key="4">
    <source>
        <dbReference type="EMBL" id="CAG8551542.1"/>
    </source>
</evidence>
<dbReference type="Gene3D" id="3.40.50.300">
    <property type="entry name" value="P-loop containing nucleotide triphosphate hydrolases"/>
    <property type="match status" value="1"/>
</dbReference>
<organism evidence="4 5">
    <name type="scientific">Acaulospora morrowiae</name>
    <dbReference type="NCBI Taxonomy" id="94023"/>
    <lineage>
        <taxon>Eukaryota</taxon>
        <taxon>Fungi</taxon>
        <taxon>Fungi incertae sedis</taxon>
        <taxon>Mucoromycota</taxon>
        <taxon>Glomeromycotina</taxon>
        <taxon>Glomeromycetes</taxon>
        <taxon>Diversisporales</taxon>
        <taxon>Acaulosporaceae</taxon>
        <taxon>Acaulospora</taxon>
    </lineage>
</organism>
<dbReference type="Proteomes" id="UP000789342">
    <property type="component" value="Unassembled WGS sequence"/>
</dbReference>
<dbReference type="PANTHER" id="PTHR36168:SF1">
    <property type="entry name" value="ORC1-LIKE AAA ATPASE DOMAIN-CONTAINING PROTEIN"/>
    <property type="match status" value="1"/>
</dbReference>
<dbReference type="GO" id="GO:0005524">
    <property type="term" value="F:ATP binding"/>
    <property type="evidence" value="ECO:0007669"/>
    <property type="project" value="InterPro"/>
</dbReference>
<reference evidence="4" key="1">
    <citation type="submission" date="2021-06" db="EMBL/GenBank/DDBJ databases">
        <authorList>
            <person name="Kallberg Y."/>
            <person name="Tangrot J."/>
            <person name="Rosling A."/>
        </authorList>
    </citation>
    <scope>NUCLEOTIDE SEQUENCE</scope>
    <source>
        <strain evidence="4">CL551</strain>
    </source>
</reference>
<evidence type="ECO:0000256" key="1">
    <source>
        <dbReference type="SAM" id="MobiDB-lite"/>
    </source>
</evidence>
<feature type="domain" description="ATPase" evidence="3">
    <location>
        <begin position="119"/>
        <end position="336"/>
    </location>
</feature>
<dbReference type="PANTHER" id="PTHR36168">
    <property type="entry name" value="CHROMOSOME 1, WHOLE GENOME SHOTGUN SEQUENCE"/>
    <property type="match status" value="1"/>
</dbReference>
<gene>
    <name evidence="4" type="ORF">AMORRO_LOCUS5597</name>
</gene>
<dbReference type="Pfam" id="PF01637">
    <property type="entry name" value="ATPase_2"/>
    <property type="match status" value="1"/>
</dbReference>
<evidence type="ECO:0000256" key="2">
    <source>
        <dbReference type="SAM" id="Phobius"/>
    </source>
</evidence>
<evidence type="ECO:0000259" key="3">
    <source>
        <dbReference type="Pfam" id="PF01637"/>
    </source>
</evidence>
<keyword evidence="2" id="KW-0472">Membrane</keyword>
<evidence type="ECO:0000313" key="5">
    <source>
        <dbReference type="Proteomes" id="UP000789342"/>
    </source>
</evidence>
<name>A0A9N9B2W9_9GLOM</name>
<keyword evidence="2" id="KW-1133">Transmembrane helix</keyword>
<proteinExistence type="predicted"/>
<dbReference type="OrthoDB" id="511599at2759"/>
<dbReference type="InterPro" id="IPR027417">
    <property type="entry name" value="P-loop_NTPase"/>
</dbReference>
<keyword evidence="2" id="KW-0812">Transmembrane</keyword>
<sequence length="442" mass="50202">MSSSKITQHFRSTVFPIHFVNHRRPYANSSPSPHTSPEESTSSSYLNKFTKYTAKRLPTAILANIIVTGLAGLISVDLMYARYRNRCNERLLNETVEKGTRPRAGISSDKFVPRPEIVERLKRIFQPYEDQSSYHMVYGEHGTGKTTLTRIASSEVGHGVIYVDVPANFEKFAEEFARAINFTFEERISFTAQLMKKILGSTNNKLNYPEWVRAMDAFKRASVVYKAKNGKPPVIVYDNISRLVHKNPEILDILQDDAKDNADDSKYIAVFVSSEGSVPRRMESRSAWSRADKPVIEIGDLGEKESIDYLVNKRKINSVEAKKLYELVGGRIVDLKSVAGKFLAGQSLEVIKQQILTEVKKKFDSANLLRNQSHHEAGKGVISALLDSKEIDTDVFREFFKGEKYNEVLEANVFAYHPSRDTITFQSRSVEYYIQENASIFK</sequence>
<dbReference type="InterPro" id="IPR011579">
    <property type="entry name" value="ATPase_dom"/>
</dbReference>
<keyword evidence="5" id="KW-1185">Reference proteome</keyword>
<accession>A0A9N9B2W9</accession>
<dbReference type="AlphaFoldDB" id="A0A9N9B2W9"/>
<feature type="transmembrane region" description="Helical" evidence="2">
    <location>
        <begin position="61"/>
        <end position="81"/>
    </location>
</feature>
<feature type="region of interest" description="Disordered" evidence="1">
    <location>
        <begin position="25"/>
        <end position="44"/>
    </location>
</feature>
<dbReference type="SUPFAM" id="SSF52540">
    <property type="entry name" value="P-loop containing nucleoside triphosphate hydrolases"/>
    <property type="match status" value="1"/>
</dbReference>